<dbReference type="PROSITE" id="PS50110">
    <property type="entry name" value="RESPONSE_REGULATORY"/>
    <property type="match status" value="1"/>
</dbReference>
<keyword evidence="3" id="KW-0238">DNA-binding</keyword>
<name>A0ABN3QQ60_9ACTN</name>
<dbReference type="InterPro" id="IPR058245">
    <property type="entry name" value="NreC/VraR/RcsB-like_REC"/>
</dbReference>
<evidence type="ECO:0000259" key="7">
    <source>
        <dbReference type="PROSITE" id="PS50110"/>
    </source>
</evidence>
<accession>A0ABN3QQ60</accession>
<dbReference type="PRINTS" id="PR00038">
    <property type="entry name" value="HTHLUXR"/>
</dbReference>
<dbReference type="SMART" id="SM00421">
    <property type="entry name" value="HTH_LUXR"/>
    <property type="match status" value="1"/>
</dbReference>
<evidence type="ECO:0000256" key="1">
    <source>
        <dbReference type="ARBA" id="ARBA00022553"/>
    </source>
</evidence>
<evidence type="ECO:0000256" key="2">
    <source>
        <dbReference type="ARBA" id="ARBA00023015"/>
    </source>
</evidence>
<dbReference type="Pfam" id="PF00072">
    <property type="entry name" value="Response_reg"/>
    <property type="match status" value="1"/>
</dbReference>
<reference evidence="8 9" key="1">
    <citation type="journal article" date="2019" name="Int. J. Syst. Evol. Microbiol.">
        <title>The Global Catalogue of Microorganisms (GCM) 10K type strain sequencing project: providing services to taxonomists for standard genome sequencing and annotation.</title>
        <authorList>
            <consortium name="The Broad Institute Genomics Platform"/>
            <consortium name="The Broad Institute Genome Sequencing Center for Infectious Disease"/>
            <person name="Wu L."/>
            <person name="Ma J."/>
        </authorList>
    </citation>
    <scope>NUCLEOTIDE SEQUENCE [LARGE SCALE GENOMIC DNA]</scope>
    <source>
        <strain evidence="8 9">JCM 4524</strain>
    </source>
</reference>
<gene>
    <name evidence="8" type="ORF">GCM10010307_25020</name>
</gene>
<dbReference type="InterPro" id="IPR011006">
    <property type="entry name" value="CheY-like_superfamily"/>
</dbReference>
<dbReference type="PANTHER" id="PTHR43214:SF24">
    <property type="entry name" value="TRANSCRIPTIONAL REGULATORY PROTEIN NARL-RELATED"/>
    <property type="match status" value="1"/>
</dbReference>
<evidence type="ECO:0000256" key="3">
    <source>
        <dbReference type="ARBA" id="ARBA00023125"/>
    </source>
</evidence>
<sequence length="233" mass="25311">MTEPPLRAVLADDQTLVRTGFRMILRSGGIEVVAEATNGSEAVDAVRRTRPDVVLMDVRMPEMDGLKATRRIINGTPGEPRVIILTTFDLDQYVYAALSAGASGFLLKDVTPEQLISAVRTVRSGDALLAPAVTRRLVERFTQHDGHTTAIHRDLASLTTREREVLGLVARGLSNAEVADRLHLAETTVKTHVSRILAKLQLRDRVQAVIAAYEAGLVSVGRREPAGPAAEHL</sequence>
<dbReference type="RefSeq" id="WP_344389757.1">
    <property type="nucleotide sequence ID" value="NZ_BAAASJ010000026.1"/>
</dbReference>
<evidence type="ECO:0000259" key="6">
    <source>
        <dbReference type="PROSITE" id="PS50043"/>
    </source>
</evidence>
<proteinExistence type="predicted"/>
<evidence type="ECO:0000256" key="4">
    <source>
        <dbReference type="ARBA" id="ARBA00023163"/>
    </source>
</evidence>
<keyword evidence="2" id="KW-0805">Transcription regulation</keyword>
<dbReference type="Gene3D" id="3.40.50.2300">
    <property type="match status" value="1"/>
</dbReference>
<evidence type="ECO:0000313" key="9">
    <source>
        <dbReference type="Proteomes" id="UP001500151"/>
    </source>
</evidence>
<dbReference type="Pfam" id="PF00196">
    <property type="entry name" value="GerE"/>
    <property type="match status" value="1"/>
</dbReference>
<comment type="caution">
    <text evidence="8">The sequence shown here is derived from an EMBL/GenBank/DDBJ whole genome shotgun (WGS) entry which is preliminary data.</text>
</comment>
<dbReference type="PANTHER" id="PTHR43214">
    <property type="entry name" value="TWO-COMPONENT RESPONSE REGULATOR"/>
    <property type="match status" value="1"/>
</dbReference>
<keyword evidence="9" id="KW-1185">Reference proteome</keyword>
<dbReference type="InterPro" id="IPR000792">
    <property type="entry name" value="Tscrpt_reg_LuxR_C"/>
</dbReference>
<dbReference type="CDD" id="cd06170">
    <property type="entry name" value="LuxR_C_like"/>
    <property type="match status" value="1"/>
</dbReference>
<organism evidence="8 9">
    <name type="scientific">Streptomyces vastus</name>
    <dbReference type="NCBI Taxonomy" id="285451"/>
    <lineage>
        <taxon>Bacteria</taxon>
        <taxon>Bacillati</taxon>
        <taxon>Actinomycetota</taxon>
        <taxon>Actinomycetes</taxon>
        <taxon>Kitasatosporales</taxon>
        <taxon>Streptomycetaceae</taxon>
        <taxon>Streptomyces</taxon>
    </lineage>
</organism>
<dbReference type="SMART" id="SM00448">
    <property type="entry name" value="REC"/>
    <property type="match status" value="1"/>
</dbReference>
<feature type="modified residue" description="4-aspartylphosphate" evidence="5">
    <location>
        <position position="57"/>
    </location>
</feature>
<dbReference type="PROSITE" id="PS00622">
    <property type="entry name" value="HTH_LUXR_1"/>
    <property type="match status" value="1"/>
</dbReference>
<protein>
    <submittedName>
        <fullName evidence="8">Response regulator transcription factor</fullName>
    </submittedName>
</protein>
<dbReference type="InterPro" id="IPR001789">
    <property type="entry name" value="Sig_transdc_resp-reg_receiver"/>
</dbReference>
<dbReference type="CDD" id="cd17535">
    <property type="entry name" value="REC_NarL-like"/>
    <property type="match status" value="1"/>
</dbReference>
<evidence type="ECO:0000313" key="8">
    <source>
        <dbReference type="EMBL" id="GAA2632037.1"/>
    </source>
</evidence>
<keyword evidence="1 5" id="KW-0597">Phosphoprotein</keyword>
<dbReference type="SUPFAM" id="SSF52172">
    <property type="entry name" value="CheY-like"/>
    <property type="match status" value="1"/>
</dbReference>
<feature type="domain" description="Response regulatory" evidence="7">
    <location>
        <begin position="7"/>
        <end position="123"/>
    </location>
</feature>
<dbReference type="InterPro" id="IPR039420">
    <property type="entry name" value="WalR-like"/>
</dbReference>
<keyword evidence="4" id="KW-0804">Transcription</keyword>
<feature type="domain" description="HTH luxR-type" evidence="6">
    <location>
        <begin position="151"/>
        <end position="216"/>
    </location>
</feature>
<evidence type="ECO:0000256" key="5">
    <source>
        <dbReference type="PROSITE-ProRule" id="PRU00169"/>
    </source>
</evidence>
<dbReference type="EMBL" id="BAAASJ010000026">
    <property type="protein sequence ID" value="GAA2632037.1"/>
    <property type="molecule type" value="Genomic_DNA"/>
</dbReference>
<dbReference type="PROSITE" id="PS50043">
    <property type="entry name" value="HTH_LUXR_2"/>
    <property type="match status" value="1"/>
</dbReference>
<dbReference type="Proteomes" id="UP001500151">
    <property type="component" value="Unassembled WGS sequence"/>
</dbReference>